<dbReference type="GO" id="GO:0008732">
    <property type="term" value="F:L-allo-threonine aldolase activity"/>
    <property type="evidence" value="ECO:0007669"/>
    <property type="project" value="TreeGrafter"/>
</dbReference>
<comment type="caution">
    <text evidence="7">The sequence shown here is derived from an EMBL/GenBank/DDBJ whole genome shotgun (WGS) entry which is preliminary data.</text>
</comment>
<dbReference type="InterPro" id="IPR015424">
    <property type="entry name" value="PyrdxlP-dep_Trfase"/>
</dbReference>
<dbReference type="CDD" id="cd06502">
    <property type="entry name" value="TA_like"/>
    <property type="match status" value="1"/>
</dbReference>
<dbReference type="SUPFAM" id="SSF53383">
    <property type="entry name" value="PLP-dependent transferases"/>
    <property type="match status" value="1"/>
</dbReference>
<sequence length="357" mass="38107">MDGANESPIDSVFHRRVATGGMIDLRSDTVTRPDDRMRTAASEADVGDDVYREDPTVNELEAEAAAAVGMEAALYVPTGTMGNQVAARTHTDRGEELLCERESHVYKWEVGGLAQLSGLQPRTVDGGPRGTITPADVREEYVEEDVHRPGTGLLCLENTHNSKGGVAIAPEEIDAAADAAHDLDVPVHIDGARVFNAAVAHGVDASRVVREVDSVMFCLSKGLGAPVGSVLAGSEAFIERARRHRKLFGGGMRQAGIIAAPGLEALSNVDRLAEDHENAALLAEGLDDTDGLDVQSPETNIVLVETESTAEEFLDRSADEGVRGTAFGEHVVRFCTHLDVDRSDVERAVENVRRAVA</sequence>
<dbReference type="NCBIfam" id="NF007825">
    <property type="entry name" value="PRK10534.1"/>
    <property type="match status" value="1"/>
</dbReference>
<feature type="domain" description="Aromatic amino acid beta-eliminating lyase/threonine aldolase" evidence="6">
    <location>
        <begin position="24"/>
        <end position="307"/>
    </location>
</feature>
<dbReference type="GO" id="GO:0006545">
    <property type="term" value="P:glycine biosynthetic process"/>
    <property type="evidence" value="ECO:0007669"/>
    <property type="project" value="TreeGrafter"/>
</dbReference>
<dbReference type="NCBIfam" id="NF041359">
    <property type="entry name" value="GntG_guanitoxin"/>
    <property type="match status" value="1"/>
</dbReference>
<dbReference type="EMBL" id="AOMD01000028">
    <property type="protein sequence ID" value="EMA43685.1"/>
    <property type="molecule type" value="Genomic_DNA"/>
</dbReference>
<evidence type="ECO:0000256" key="2">
    <source>
        <dbReference type="ARBA" id="ARBA00006966"/>
    </source>
</evidence>
<dbReference type="InterPro" id="IPR023603">
    <property type="entry name" value="Low_specificity_L-TA-like"/>
</dbReference>
<dbReference type="InterPro" id="IPR015422">
    <property type="entry name" value="PyrdxlP-dep_Trfase_small"/>
</dbReference>
<dbReference type="InterPro" id="IPR001597">
    <property type="entry name" value="ArAA_b-elim_lyase/Thr_aldolase"/>
</dbReference>
<evidence type="ECO:0000313" key="8">
    <source>
        <dbReference type="Proteomes" id="UP000011669"/>
    </source>
</evidence>
<evidence type="ECO:0000313" key="7">
    <source>
        <dbReference type="EMBL" id="EMA43685.1"/>
    </source>
</evidence>
<dbReference type="Pfam" id="PF01212">
    <property type="entry name" value="Beta_elim_lyase"/>
    <property type="match status" value="1"/>
</dbReference>
<comment type="similarity">
    <text evidence="2">Belongs to the threonine aldolase family.</text>
</comment>
<dbReference type="PATRIC" id="fig|1227455.4.peg.2607"/>
<accession>M0MGY6</accession>
<dbReference type="PANTHER" id="PTHR48097">
    <property type="entry name" value="L-THREONINE ALDOLASE-RELATED"/>
    <property type="match status" value="1"/>
</dbReference>
<feature type="modified residue" description="N6-(pyridoxal phosphate)lysine" evidence="5">
    <location>
        <position position="221"/>
    </location>
</feature>
<dbReference type="InParanoid" id="M0MGY6"/>
<proteinExistence type="inferred from homology"/>
<reference evidence="7 8" key="1">
    <citation type="journal article" date="2014" name="PLoS Genet.">
        <title>Phylogenetically driven sequencing of extremely halophilic archaea reveals strategies for static and dynamic osmo-response.</title>
        <authorList>
            <person name="Becker E.A."/>
            <person name="Seitzer P.M."/>
            <person name="Tritt A."/>
            <person name="Larsen D."/>
            <person name="Krusor M."/>
            <person name="Yao A.I."/>
            <person name="Wu D."/>
            <person name="Madern D."/>
            <person name="Eisen J.A."/>
            <person name="Darling A.E."/>
            <person name="Facciotti M.T."/>
        </authorList>
    </citation>
    <scope>NUCLEOTIDE SEQUENCE [LARGE SCALE GENOMIC DNA]</scope>
    <source>
        <strain evidence="7 8">DSM 5350</strain>
    </source>
</reference>
<dbReference type="GO" id="GO:0005829">
    <property type="term" value="C:cytosol"/>
    <property type="evidence" value="ECO:0007669"/>
    <property type="project" value="TreeGrafter"/>
</dbReference>
<dbReference type="FunFam" id="3.40.640.10:FF:000030">
    <property type="entry name" value="Low-specificity L-threonine aldolase"/>
    <property type="match status" value="1"/>
</dbReference>
<dbReference type="Proteomes" id="UP000011669">
    <property type="component" value="Unassembled WGS sequence"/>
</dbReference>
<organism evidence="7 8">
    <name type="scientific">Halococcus saccharolyticus DSM 5350</name>
    <dbReference type="NCBI Taxonomy" id="1227455"/>
    <lineage>
        <taxon>Archaea</taxon>
        <taxon>Methanobacteriati</taxon>
        <taxon>Methanobacteriota</taxon>
        <taxon>Stenosarchaea group</taxon>
        <taxon>Halobacteria</taxon>
        <taxon>Halobacteriales</taxon>
        <taxon>Halococcaceae</taxon>
        <taxon>Halococcus</taxon>
    </lineage>
</organism>
<comment type="cofactor">
    <cofactor evidence="1">
        <name>pyridoxal 5'-phosphate</name>
        <dbReference type="ChEBI" id="CHEBI:597326"/>
    </cofactor>
</comment>
<dbReference type="GO" id="GO:0006567">
    <property type="term" value="P:L-threonine catabolic process"/>
    <property type="evidence" value="ECO:0007669"/>
    <property type="project" value="TreeGrafter"/>
</dbReference>
<keyword evidence="4" id="KW-0456">Lyase</keyword>
<dbReference type="InterPro" id="IPR015421">
    <property type="entry name" value="PyrdxlP-dep_Trfase_major"/>
</dbReference>
<keyword evidence="8" id="KW-1185">Reference proteome</keyword>
<evidence type="ECO:0000256" key="5">
    <source>
        <dbReference type="PIRSR" id="PIRSR017617-1"/>
    </source>
</evidence>
<dbReference type="AlphaFoldDB" id="M0MGY6"/>
<evidence type="ECO:0000256" key="4">
    <source>
        <dbReference type="ARBA" id="ARBA00023239"/>
    </source>
</evidence>
<gene>
    <name evidence="7" type="ORF">C449_12737</name>
</gene>
<dbReference type="Gene3D" id="3.40.640.10">
    <property type="entry name" value="Type I PLP-dependent aspartate aminotransferase-like (Major domain)"/>
    <property type="match status" value="1"/>
</dbReference>
<dbReference type="PIRSF" id="PIRSF017617">
    <property type="entry name" value="Thr_aldolase"/>
    <property type="match status" value="1"/>
</dbReference>
<keyword evidence="3" id="KW-0663">Pyridoxal phosphate</keyword>
<dbReference type="Gene3D" id="3.90.1150.10">
    <property type="entry name" value="Aspartate Aminotransferase, domain 1"/>
    <property type="match status" value="1"/>
</dbReference>
<dbReference type="PANTHER" id="PTHR48097:SF9">
    <property type="entry name" value="L-THREONINE ALDOLASE"/>
    <property type="match status" value="1"/>
</dbReference>
<protein>
    <submittedName>
        <fullName evidence="7">Threonine aldolase</fullName>
    </submittedName>
</protein>
<evidence type="ECO:0000256" key="3">
    <source>
        <dbReference type="ARBA" id="ARBA00022898"/>
    </source>
</evidence>
<evidence type="ECO:0000259" key="6">
    <source>
        <dbReference type="Pfam" id="PF01212"/>
    </source>
</evidence>
<name>M0MGY6_9EURY</name>
<dbReference type="STRING" id="1227455.C449_12737"/>
<evidence type="ECO:0000256" key="1">
    <source>
        <dbReference type="ARBA" id="ARBA00001933"/>
    </source>
</evidence>